<evidence type="ECO:0000313" key="3">
    <source>
        <dbReference type="EMBL" id="SDW97073.1"/>
    </source>
</evidence>
<evidence type="ECO:0000259" key="2">
    <source>
        <dbReference type="PROSITE" id="PS51725"/>
    </source>
</evidence>
<dbReference type="AlphaFoldDB" id="A0A1H2XW04"/>
<name>A0A1H2XW04_9GAMM</name>
<dbReference type="Pfam" id="PF03992">
    <property type="entry name" value="ABM"/>
    <property type="match status" value="1"/>
</dbReference>
<dbReference type="InterPro" id="IPR007138">
    <property type="entry name" value="ABM_dom"/>
</dbReference>
<dbReference type="OrthoDB" id="1494254at2"/>
<dbReference type="STRING" id="488533.SAMN04487960_105178"/>
<dbReference type="PANTHER" id="PTHR40057:SF1">
    <property type="entry name" value="SLR1162 PROTEIN"/>
    <property type="match status" value="1"/>
</dbReference>
<feature type="transmembrane region" description="Helical" evidence="1">
    <location>
        <begin position="161"/>
        <end position="181"/>
    </location>
</feature>
<dbReference type="SUPFAM" id="SSF54909">
    <property type="entry name" value="Dimeric alpha+beta barrel"/>
    <property type="match status" value="1"/>
</dbReference>
<evidence type="ECO:0000256" key="1">
    <source>
        <dbReference type="SAM" id="Phobius"/>
    </source>
</evidence>
<feature type="transmembrane region" description="Helical" evidence="1">
    <location>
        <begin position="135"/>
        <end position="155"/>
    </location>
</feature>
<keyword evidence="4" id="KW-1185">Reference proteome</keyword>
<keyword evidence="1" id="KW-0472">Membrane</keyword>
<proteinExistence type="predicted"/>
<dbReference type="InterPro" id="IPR038762">
    <property type="entry name" value="ABM_predict"/>
</dbReference>
<keyword evidence="1" id="KW-1133">Transmembrane helix</keyword>
<sequence>MPDRETLSADNAPAPAAEPLTVVVSRRVKDRDKIAFERLSSQMTERASGFPGYLGAALFRPSAPDDPEYRIVFRFRDRESLSCWETSNERNELLGEIESLLIQPSEREVTEGIVAWFTRPGRNPVQPPPRYKMTIVSWLALYPAVTLVFVLFGDLLTQVPLLARTALVTGVVMLLMSYVLMPRMTRWFSFWLFPDKRNHSR</sequence>
<keyword evidence="1" id="KW-0812">Transmembrane</keyword>
<dbReference type="PANTHER" id="PTHR40057">
    <property type="entry name" value="SLR1162 PROTEIN"/>
    <property type="match status" value="1"/>
</dbReference>
<dbReference type="EMBL" id="FNNE01000005">
    <property type="protein sequence ID" value="SDW97073.1"/>
    <property type="molecule type" value="Genomic_DNA"/>
</dbReference>
<accession>A0A1H2XW04</accession>
<dbReference type="PROSITE" id="PS51725">
    <property type="entry name" value="ABM"/>
    <property type="match status" value="1"/>
</dbReference>
<organism evidence="3 4">
    <name type="scientific">Marinobacter mobilis</name>
    <dbReference type="NCBI Taxonomy" id="488533"/>
    <lineage>
        <taxon>Bacteria</taxon>
        <taxon>Pseudomonadati</taxon>
        <taxon>Pseudomonadota</taxon>
        <taxon>Gammaproteobacteria</taxon>
        <taxon>Pseudomonadales</taxon>
        <taxon>Marinobacteraceae</taxon>
        <taxon>Marinobacter</taxon>
    </lineage>
</organism>
<reference evidence="3 4" key="1">
    <citation type="submission" date="2016-10" db="EMBL/GenBank/DDBJ databases">
        <authorList>
            <person name="de Groot N.N."/>
        </authorList>
    </citation>
    <scope>NUCLEOTIDE SEQUENCE [LARGE SCALE GENOMIC DNA]</scope>
    <source>
        <strain evidence="3 4">CGMCC 1.7059</strain>
    </source>
</reference>
<dbReference type="Gene3D" id="3.30.70.100">
    <property type="match status" value="1"/>
</dbReference>
<dbReference type="Proteomes" id="UP000199675">
    <property type="component" value="Unassembled WGS sequence"/>
</dbReference>
<evidence type="ECO:0000313" key="4">
    <source>
        <dbReference type="Proteomes" id="UP000199675"/>
    </source>
</evidence>
<protein>
    <recommendedName>
        <fullName evidence="2">ABM domain-containing protein</fullName>
    </recommendedName>
</protein>
<gene>
    <name evidence="3" type="ORF">SAMN04487960_105178</name>
</gene>
<dbReference type="RefSeq" id="WP_091812947.1">
    <property type="nucleotide sequence ID" value="NZ_FNNE01000005.1"/>
</dbReference>
<dbReference type="InterPro" id="IPR011008">
    <property type="entry name" value="Dimeric_a/b-barrel"/>
</dbReference>
<feature type="domain" description="ABM" evidence="2">
    <location>
        <begin position="20"/>
        <end position="109"/>
    </location>
</feature>